<feature type="region of interest" description="Disordered" evidence="1">
    <location>
        <begin position="1"/>
        <end position="21"/>
    </location>
</feature>
<feature type="compositionally biased region" description="Basic residues" evidence="1">
    <location>
        <begin position="1"/>
        <end position="11"/>
    </location>
</feature>
<feature type="compositionally biased region" description="Polar residues" evidence="1">
    <location>
        <begin position="12"/>
        <end position="21"/>
    </location>
</feature>
<dbReference type="AlphaFoldDB" id="A0A699SV73"/>
<dbReference type="EMBL" id="BKCJ011191705">
    <property type="protein sequence ID" value="GFD01500.1"/>
    <property type="molecule type" value="Genomic_DNA"/>
</dbReference>
<accession>A0A699SV73</accession>
<evidence type="ECO:0000256" key="1">
    <source>
        <dbReference type="SAM" id="MobiDB-lite"/>
    </source>
</evidence>
<sequence length="21" mass="2284">MGRAKKGKKHTLTNNNDDPAS</sequence>
<name>A0A699SV73_TANCI</name>
<comment type="caution">
    <text evidence="2">The sequence shown here is derived from an EMBL/GenBank/DDBJ whole genome shotgun (WGS) entry which is preliminary data.</text>
</comment>
<feature type="non-terminal residue" evidence="2">
    <location>
        <position position="21"/>
    </location>
</feature>
<evidence type="ECO:0000313" key="2">
    <source>
        <dbReference type="EMBL" id="GFD01500.1"/>
    </source>
</evidence>
<proteinExistence type="predicted"/>
<reference evidence="2" key="1">
    <citation type="journal article" date="2019" name="Sci. Rep.">
        <title>Draft genome of Tanacetum cinerariifolium, the natural source of mosquito coil.</title>
        <authorList>
            <person name="Yamashiro T."/>
            <person name="Shiraishi A."/>
            <person name="Satake H."/>
            <person name="Nakayama K."/>
        </authorList>
    </citation>
    <scope>NUCLEOTIDE SEQUENCE</scope>
</reference>
<gene>
    <name evidence="2" type="ORF">Tci_873469</name>
</gene>
<organism evidence="2">
    <name type="scientific">Tanacetum cinerariifolium</name>
    <name type="common">Dalmatian daisy</name>
    <name type="synonym">Chrysanthemum cinerariifolium</name>
    <dbReference type="NCBI Taxonomy" id="118510"/>
    <lineage>
        <taxon>Eukaryota</taxon>
        <taxon>Viridiplantae</taxon>
        <taxon>Streptophyta</taxon>
        <taxon>Embryophyta</taxon>
        <taxon>Tracheophyta</taxon>
        <taxon>Spermatophyta</taxon>
        <taxon>Magnoliopsida</taxon>
        <taxon>eudicotyledons</taxon>
        <taxon>Gunneridae</taxon>
        <taxon>Pentapetalae</taxon>
        <taxon>asterids</taxon>
        <taxon>campanulids</taxon>
        <taxon>Asterales</taxon>
        <taxon>Asteraceae</taxon>
        <taxon>Asteroideae</taxon>
        <taxon>Anthemideae</taxon>
        <taxon>Anthemidinae</taxon>
        <taxon>Tanacetum</taxon>
    </lineage>
</organism>
<protein>
    <submittedName>
        <fullName evidence="2">Uncharacterized protein</fullName>
    </submittedName>
</protein>